<dbReference type="EMBL" id="REGW02000002">
    <property type="protein sequence ID" value="KAE8299624.1"/>
    <property type="molecule type" value="Genomic_DNA"/>
</dbReference>
<dbReference type="Gene3D" id="2.60.120.200">
    <property type="match status" value="1"/>
</dbReference>
<dbReference type="SMART" id="SM00210">
    <property type="entry name" value="TSPN"/>
    <property type="match status" value="1"/>
</dbReference>
<evidence type="ECO:0000313" key="7">
    <source>
        <dbReference type="Proteomes" id="UP000424527"/>
    </source>
</evidence>
<accession>A0A6G0J7Q1</accession>
<feature type="signal peptide" evidence="4">
    <location>
        <begin position="1"/>
        <end position="20"/>
    </location>
</feature>
<feature type="region of interest" description="Disordered" evidence="3">
    <location>
        <begin position="305"/>
        <end position="384"/>
    </location>
</feature>
<evidence type="ECO:0000256" key="1">
    <source>
        <dbReference type="ARBA" id="ARBA00022729"/>
    </source>
</evidence>
<dbReference type="Proteomes" id="UP000424527">
    <property type="component" value="Unassembled WGS sequence"/>
</dbReference>
<dbReference type="InterPro" id="IPR013320">
    <property type="entry name" value="ConA-like_dom_sf"/>
</dbReference>
<feature type="domain" description="Thrombospondin-like N-terminal" evidence="5">
    <location>
        <begin position="114"/>
        <end position="303"/>
    </location>
</feature>
<evidence type="ECO:0000259" key="5">
    <source>
        <dbReference type="SMART" id="SM00210"/>
    </source>
</evidence>
<feature type="compositionally biased region" description="Low complexity" evidence="3">
    <location>
        <begin position="36"/>
        <end position="49"/>
    </location>
</feature>
<feature type="compositionally biased region" description="Basic and acidic residues" evidence="3">
    <location>
        <begin position="326"/>
        <end position="341"/>
    </location>
</feature>
<evidence type="ECO:0000256" key="2">
    <source>
        <dbReference type="ARBA" id="ARBA00022737"/>
    </source>
</evidence>
<feature type="compositionally biased region" description="Low complexity" evidence="3">
    <location>
        <begin position="342"/>
        <end position="351"/>
    </location>
</feature>
<feature type="region of interest" description="Disordered" evidence="3">
    <location>
        <begin position="73"/>
        <end position="109"/>
    </location>
</feature>
<dbReference type="SUPFAM" id="SSF49899">
    <property type="entry name" value="Concanavalin A-like lectins/glucanases"/>
    <property type="match status" value="1"/>
</dbReference>
<dbReference type="InterPro" id="IPR048287">
    <property type="entry name" value="TSPN-like_N"/>
</dbReference>
<keyword evidence="1 4" id="KW-0732">Signal</keyword>
<dbReference type="AlphaFoldDB" id="A0A6G0J7Q1"/>
<feature type="region of interest" description="Disordered" evidence="3">
    <location>
        <begin position="33"/>
        <end position="52"/>
    </location>
</feature>
<protein>
    <submittedName>
        <fullName evidence="6">Collagen alpha-1(XVIII) chain Endostatin Non-collagenous domain 1</fullName>
    </submittedName>
</protein>
<reference evidence="6 7" key="1">
    <citation type="submission" date="2019-07" db="EMBL/GenBank/DDBJ databases">
        <title>Chromosome genome assembly for large yellow croaker.</title>
        <authorList>
            <person name="Xiao S."/>
        </authorList>
    </citation>
    <scope>NUCLEOTIDE SEQUENCE [LARGE SCALE GENOMIC DNA]</scope>
    <source>
        <strain evidence="6">JMULYC20181020</strain>
        <tissue evidence="6">Muscle</tissue>
    </source>
</reference>
<name>A0A6G0J7Q1_LARCR</name>
<dbReference type="FunFam" id="2.60.120.200:FF:000039">
    <property type="entry name" value="Collagen XV alpha 1 chain"/>
    <property type="match status" value="1"/>
</dbReference>
<evidence type="ECO:0000256" key="3">
    <source>
        <dbReference type="SAM" id="MobiDB-lite"/>
    </source>
</evidence>
<feature type="chain" id="PRO_5026152330" evidence="4">
    <location>
        <begin position="21"/>
        <end position="675"/>
    </location>
</feature>
<feature type="compositionally biased region" description="Low complexity" evidence="3">
    <location>
        <begin position="79"/>
        <end position="90"/>
    </location>
</feature>
<keyword evidence="2" id="KW-0677">Repeat</keyword>
<proteinExistence type="predicted"/>
<sequence>MRTQFGVLFLLALWVAYSDAWFWSWTGTTTLPPTVENEGSGSPAGSGEPPSEDIARVGAEIIDEGHGIQKVVQTRDETTQAPQLTTTTQPKNERVSEKAPAGISSRIHKPEDSGVSLLQLIGDPPPSEITQVYGPDNSPGYVFGPDANTGQLARAHLPSPFYRDFALIFNLKPTSDRGGVIFSVTDASQQIMYVGVKLSAVEGGSQNVILYYTEPDSQRSYEGARFRVPSMKDTWTRFAIAVRDEKVMFYLNCDIDPQVMRIERSPDEMELEAGAGVFVGQAGGADPEKFLGVIGELRVVGDPRAAERHCEEDEDDSDVASGEGSGYRETRPSNEAKEKPRWTTTPPSSRPIQQPPLTRKEEVSVTKETASDSQHVSFSVESRPGLPGSPGNVLFIVWDGQLGLKEKGVTEGIEERKETGVLLGRRENLVLAQAHEVEPVEKRENQEKREQREVQALAIKERRESPALQGRPVLLGLQGLQMSIQSAVMDQLLPGSLDHEDHQVPQGPRDQQELMESQVILVRMEKLVLMDHEASQESQETLDSEERREIVEMVSLAPGDHQDHQDPQDLDSDLLLWTWKVQGFQIWNLFGDCQACQVLLAPLVLLVLLLQAQDLLLGHLDHQERMEHPVNLACPVCQVLMEFQEFLVPKEKRVTQASWVFQEQLERRELKENLV</sequence>
<keyword evidence="7" id="KW-1185">Reference proteome</keyword>
<feature type="compositionally biased region" description="Polar residues" evidence="3">
    <location>
        <begin position="366"/>
        <end position="380"/>
    </location>
</feature>
<gene>
    <name evidence="6" type="ORF">D5F01_LYC02033</name>
</gene>
<evidence type="ECO:0000313" key="6">
    <source>
        <dbReference type="EMBL" id="KAE8299624.1"/>
    </source>
</evidence>
<evidence type="ECO:0000256" key="4">
    <source>
        <dbReference type="SAM" id="SignalP"/>
    </source>
</evidence>
<comment type="caution">
    <text evidence="6">The sequence shown here is derived from an EMBL/GenBank/DDBJ whole genome shotgun (WGS) entry which is preliminary data.</text>
</comment>
<organism evidence="6 7">
    <name type="scientific">Larimichthys crocea</name>
    <name type="common">Large yellow croaker</name>
    <name type="synonym">Pseudosciaena crocea</name>
    <dbReference type="NCBI Taxonomy" id="215358"/>
    <lineage>
        <taxon>Eukaryota</taxon>
        <taxon>Metazoa</taxon>
        <taxon>Chordata</taxon>
        <taxon>Craniata</taxon>
        <taxon>Vertebrata</taxon>
        <taxon>Euteleostomi</taxon>
        <taxon>Actinopterygii</taxon>
        <taxon>Neopterygii</taxon>
        <taxon>Teleostei</taxon>
        <taxon>Neoteleostei</taxon>
        <taxon>Acanthomorphata</taxon>
        <taxon>Eupercaria</taxon>
        <taxon>Sciaenidae</taxon>
        <taxon>Larimichthys</taxon>
    </lineage>
</organism>